<dbReference type="InterPro" id="IPR008761">
    <property type="entry name" value="Peptidase_S37"/>
</dbReference>
<evidence type="ECO:0000313" key="6">
    <source>
        <dbReference type="Proteomes" id="UP000253318"/>
    </source>
</evidence>
<evidence type="ECO:0000256" key="2">
    <source>
        <dbReference type="ARBA" id="ARBA00022729"/>
    </source>
</evidence>
<dbReference type="Pfam" id="PF05576">
    <property type="entry name" value="Peptidase_S37"/>
    <property type="match status" value="1"/>
</dbReference>
<dbReference type="GO" id="GO:0008239">
    <property type="term" value="F:dipeptidyl-peptidase activity"/>
    <property type="evidence" value="ECO:0007669"/>
    <property type="project" value="TreeGrafter"/>
</dbReference>
<keyword evidence="1" id="KW-0645">Protease</keyword>
<keyword evidence="6" id="KW-1185">Reference proteome</keyword>
<comment type="caution">
    <text evidence="5">The sequence shown here is derived from an EMBL/GenBank/DDBJ whole genome shotgun (WGS) entry which is preliminary data.</text>
</comment>
<evidence type="ECO:0000256" key="3">
    <source>
        <dbReference type="ARBA" id="ARBA00022801"/>
    </source>
</evidence>
<dbReference type="GO" id="GO:0004177">
    <property type="term" value="F:aminopeptidase activity"/>
    <property type="evidence" value="ECO:0007669"/>
    <property type="project" value="UniProtKB-KW"/>
</dbReference>
<keyword evidence="5" id="KW-0031">Aminopeptidase</keyword>
<organism evidence="5 6">
    <name type="scientific">Marinitenerispora sediminis</name>
    <dbReference type="NCBI Taxonomy" id="1931232"/>
    <lineage>
        <taxon>Bacteria</taxon>
        <taxon>Bacillati</taxon>
        <taxon>Actinomycetota</taxon>
        <taxon>Actinomycetes</taxon>
        <taxon>Streptosporangiales</taxon>
        <taxon>Nocardiopsidaceae</taxon>
        <taxon>Marinitenerispora</taxon>
    </lineage>
</organism>
<dbReference type="GO" id="GO:0006508">
    <property type="term" value="P:proteolysis"/>
    <property type="evidence" value="ECO:0007669"/>
    <property type="project" value="UniProtKB-KW"/>
</dbReference>
<dbReference type="PANTHER" id="PTHR11010:SF38">
    <property type="entry name" value="LYSOSOMAL PRO-X CARBOXYPEPTIDASE"/>
    <property type="match status" value="1"/>
</dbReference>
<gene>
    <name evidence="5" type="ORF">DEF24_20140</name>
</gene>
<keyword evidence="3" id="KW-0378">Hydrolase</keyword>
<protein>
    <submittedName>
        <fullName evidence="5">Aminopeptidase</fullName>
    </submittedName>
</protein>
<evidence type="ECO:0000256" key="4">
    <source>
        <dbReference type="SAM" id="SignalP"/>
    </source>
</evidence>
<dbReference type="Gene3D" id="3.40.50.1820">
    <property type="entry name" value="alpha/beta hydrolase"/>
    <property type="match status" value="1"/>
</dbReference>
<evidence type="ECO:0000256" key="1">
    <source>
        <dbReference type="ARBA" id="ARBA00022670"/>
    </source>
</evidence>
<accession>A0A368T129</accession>
<evidence type="ECO:0000313" key="5">
    <source>
        <dbReference type="EMBL" id="RCV53780.1"/>
    </source>
</evidence>
<proteinExistence type="predicted"/>
<name>A0A368T129_9ACTN</name>
<dbReference type="OrthoDB" id="3979391at2"/>
<dbReference type="PANTHER" id="PTHR11010">
    <property type="entry name" value="PROTEASE S28 PRO-X CARBOXYPEPTIDASE-RELATED"/>
    <property type="match status" value="1"/>
</dbReference>
<feature type="signal peptide" evidence="4">
    <location>
        <begin position="1"/>
        <end position="48"/>
    </location>
</feature>
<dbReference type="SUPFAM" id="SSF53474">
    <property type="entry name" value="alpha/beta-Hydrolases"/>
    <property type="match status" value="1"/>
</dbReference>
<sequence length="492" mass="55276">MPVSVPPIRSTGGTQVVRRYRPRVSWRAAALSLLTAAALTLSGLPAAAQTESPDIRERLEAIPGLTVVEERATEPGFRYFVLSYRQPADHTRPWRGAFEQRLTLLHRGFDRPTVLQTSGYNVRTTPARSEPTRLVDGNQVSTEQRFFTPSRPEPADWDLLTIRQAAADHHRIIRALDDIYRGAWLSTGGSKGGMTSVYHRRFYPGDLDGTIAYVAPHDVVDDEDSAYLEFFETVGDDPSCQATLADLQRESLERRAELVAYYEQRAREEGWTFDTTIGSADAAFEMLVLDTAWAFWQYQPVDRCADVPATDADTADIAAFLDEVSGFDFYTDQGTEPYIPYYYQASTQLGTPSVPTDHLDGLLRYPDLYQASSYIPDDIELFPFDRRAMPDIDRWVRTRGTELLFVNGEYDPWGAEPFDTGRGAQRRDTLSFVAPRANHGANIAQLTEADRAAATDAVRRWAGVADEVRTLRGSEYIPALDDVPEETERRPL</sequence>
<keyword evidence="2 4" id="KW-0732">Signal</keyword>
<dbReference type="AlphaFoldDB" id="A0A368T129"/>
<dbReference type="ESTHER" id="9actn-a0a368t129">
    <property type="family name" value="Peptidase_S37"/>
</dbReference>
<dbReference type="InterPro" id="IPR029058">
    <property type="entry name" value="AB_hydrolase_fold"/>
</dbReference>
<feature type="chain" id="PRO_5016811129" evidence="4">
    <location>
        <begin position="49"/>
        <end position="492"/>
    </location>
</feature>
<reference evidence="5 6" key="1">
    <citation type="submission" date="2018-04" db="EMBL/GenBank/DDBJ databases">
        <title>Novel actinobacteria from marine sediment.</title>
        <authorList>
            <person name="Ng Z.Y."/>
            <person name="Tan G.Y.A."/>
        </authorList>
    </citation>
    <scope>NUCLEOTIDE SEQUENCE [LARGE SCALE GENOMIC DNA]</scope>
    <source>
        <strain evidence="5 6">TPS81</strain>
    </source>
</reference>
<dbReference type="Proteomes" id="UP000253318">
    <property type="component" value="Unassembled WGS sequence"/>
</dbReference>
<dbReference type="EMBL" id="QEIN01000183">
    <property type="protein sequence ID" value="RCV53780.1"/>
    <property type="molecule type" value="Genomic_DNA"/>
</dbReference>